<organism evidence="2 3">
    <name type="scientific">Enterobacter rongchengensis</name>
    <dbReference type="NCBI Taxonomy" id="3030999"/>
    <lineage>
        <taxon>Bacteria</taxon>
        <taxon>Pseudomonadati</taxon>
        <taxon>Pseudomonadota</taxon>
        <taxon>Gammaproteobacteria</taxon>
        <taxon>Enterobacterales</taxon>
        <taxon>Enterobacteriaceae</taxon>
        <taxon>Enterobacter</taxon>
    </lineage>
</organism>
<name>A0ABV4JME1_9ENTR</name>
<accession>A0ABV4JME1</accession>
<feature type="non-terminal residue" evidence="2">
    <location>
        <position position="1"/>
    </location>
</feature>
<feature type="non-terminal residue" evidence="2">
    <location>
        <position position="82"/>
    </location>
</feature>
<protein>
    <submittedName>
        <fullName evidence="2">SNF2 helicase associated domain-containing protein</fullName>
    </submittedName>
</protein>
<sequence length="82" mass="9547">HSLSKIKIVDFFLKELPSFRTLGQVQLDESLEKLLVEDPAVIDIFDDEGFLSVQFDFSMISEDEVEKAIQALWNQENHYQTK</sequence>
<reference evidence="2 3" key="1">
    <citation type="submission" date="2023-06" db="EMBL/GenBank/DDBJ databases">
        <title>Genome characterization of Enterobacterales and Pseudomonas spp isolates with different phenotypes to cefepime-taniborbactam.</title>
        <authorList>
            <person name="Hernandez-Garcia M."/>
            <person name="Garcia-Castillo M."/>
            <person name="Ruiz-Garbajosa P."/>
            <person name="Canton R."/>
        </authorList>
    </citation>
    <scope>NUCLEOTIDE SEQUENCE [LARGE SCALE GENOMIC DNA]</scope>
    <source>
        <strain evidence="2 3">A003</strain>
    </source>
</reference>
<dbReference type="InterPro" id="IPR013663">
    <property type="entry name" value="Helicase_SWF/SNF/SWI_bac"/>
</dbReference>
<dbReference type="RefSeq" id="WP_371196803.1">
    <property type="nucleotide sequence ID" value="NZ_JAUEHC010000136.1"/>
</dbReference>
<evidence type="ECO:0000313" key="3">
    <source>
        <dbReference type="Proteomes" id="UP001567731"/>
    </source>
</evidence>
<feature type="domain" description="Helicase SWF/SNF/SWI type bacterial" evidence="1">
    <location>
        <begin position="7"/>
        <end position="82"/>
    </location>
</feature>
<proteinExistence type="predicted"/>
<evidence type="ECO:0000259" key="1">
    <source>
        <dbReference type="Pfam" id="PF08455"/>
    </source>
</evidence>
<keyword evidence="3" id="KW-1185">Reference proteome</keyword>
<gene>
    <name evidence="2" type="ORF">QVM81_24650</name>
</gene>
<comment type="caution">
    <text evidence="2">The sequence shown here is derived from an EMBL/GenBank/DDBJ whole genome shotgun (WGS) entry which is preliminary data.</text>
</comment>
<dbReference type="EMBL" id="JAUEHC010000136">
    <property type="protein sequence ID" value="MEZ4054721.1"/>
    <property type="molecule type" value="Genomic_DNA"/>
</dbReference>
<evidence type="ECO:0000313" key="2">
    <source>
        <dbReference type="EMBL" id="MEZ4054721.1"/>
    </source>
</evidence>
<dbReference type="Pfam" id="PF08455">
    <property type="entry name" value="SNF2_assoc"/>
    <property type="match status" value="1"/>
</dbReference>
<dbReference type="Proteomes" id="UP001567731">
    <property type="component" value="Unassembled WGS sequence"/>
</dbReference>